<feature type="transmembrane region" description="Helical" evidence="1">
    <location>
        <begin position="160"/>
        <end position="178"/>
    </location>
</feature>
<proteinExistence type="predicted"/>
<evidence type="ECO:0008006" key="4">
    <source>
        <dbReference type="Google" id="ProtNLM"/>
    </source>
</evidence>
<keyword evidence="1" id="KW-0812">Transmembrane</keyword>
<gene>
    <name evidence="2" type="ORF">K227x_50110</name>
</gene>
<keyword evidence="3" id="KW-1185">Reference proteome</keyword>
<name>A0A517NHJ2_9BACT</name>
<evidence type="ECO:0000313" key="3">
    <source>
        <dbReference type="Proteomes" id="UP000318538"/>
    </source>
</evidence>
<dbReference type="InterPro" id="IPR021215">
    <property type="entry name" value="DUF2752"/>
</dbReference>
<reference evidence="2 3" key="1">
    <citation type="submission" date="2019-02" db="EMBL/GenBank/DDBJ databases">
        <title>Deep-cultivation of Planctomycetes and their phenomic and genomic characterization uncovers novel biology.</title>
        <authorList>
            <person name="Wiegand S."/>
            <person name="Jogler M."/>
            <person name="Boedeker C."/>
            <person name="Pinto D."/>
            <person name="Vollmers J."/>
            <person name="Rivas-Marin E."/>
            <person name="Kohn T."/>
            <person name="Peeters S.H."/>
            <person name="Heuer A."/>
            <person name="Rast P."/>
            <person name="Oberbeckmann S."/>
            <person name="Bunk B."/>
            <person name="Jeske O."/>
            <person name="Meyerdierks A."/>
            <person name="Storesund J.E."/>
            <person name="Kallscheuer N."/>
            <person name="Luecker S."/>
            <person name="Lage O.M."/>
            <person name="Pohl T."/>
            <person name="Merkel B.J."/>
            <person name="Hornburger P."/>
            <person name="Mueller R.-W."/>
            <person name="Bruemmer F."/>
            <person name="Labrenz M."/>
            <person name="Spormann A.M."/>
            <person name="Op den Camp H."/>
            <person name="Overmann J."/>
            <person name="Amann R."/>
            <person name="Jetten M.S.M."/>
            <person name="Mascher T."/>
            <person name="Medema M.H."/>
            <person name="Devos D.P."/>
            <person name="Kaster A.-K."/>
            <person name="Ovreas L."/>
            <person name="Rohde M."/>
            <person name="Galperin M.Y."/>
            <person name="Jogler C."/>
        </authorList>
    </citation>
    <scope>NUCLEOTIDE SEQUENCE [LARGE SCALE GENOMIC DNA]</scope>
    <source>
        <strain evidence="2 3">K22_7</strain>
    </source>
</reference>
<evidence type="ECO:0000256" key="1">
    <source>
        <dbReference type="SAM" id="Phobius"/>
    </source>
</evidence>
<feature type="transmembrane region" description="Helical" evidence="1">
    <location>
        <begin position="51"/>
        <end position="71"/>
    </location>
</feature>
<evidence type="ECO:0000313" key="2">
    <source>
        <dbReference type="EMBL" id="QDT06600.1"/>
    </source>
</evidence>
<keyword evidence="1" id="KW-1133">Transmembrane helix</keyword>
<protein>
    <recommendedName>
        <fullName evidence="4">DUF2752 domain-containing protein</fullName>
    </recommendedName>
</protein>
<keyword evidence="1" id="KW-0472">Membrane</keyword>
<accession>A0A517NHJ2</accession>
<organism evidence="2 3">
    <name type="scientific">Rubripirellula lacrimiformis</name>
    <dbReference type="NCBI Taxonomy" id="1930273"/>
    <lineage>
        <taxon>Bacteria</taxon>
        <taxon>Pseudomonadati</taxon>
        <taxon>Planctomycetota</taxon>
        <taxon>Planctomycetia</taxon>
        <taxon>Pirellulales</taxon>
        <taxon>Pirellulaceae</taxon>
        <taxon>Rubripirellula</taxon>
    </lineage>
</organism>
<sequence length="183" mass="19523">MADRQPGNNSDDLAVFSCDQTAVPIPEQPALSDQTDPIDPATNRFRARSDWFLRALMGLTAILPIGLLGVAGSLRPNSAGLGTHQQLGLPPCSMRVIFGIRCPACGMTTSWSYFTRGQWPASAEANIAGFLLALIAVAFSPIAIRAAITGRMPSRGTQRYATLALVSIAAIASVQWLVRLWVA</sequence>
<dbReference type="Proteomes" id="UP000318538">
    <property type="component" value="Chromosome"/>
</dbReference>
<dbReference type="EMBL" id="CP036525">
    <property type="protein sequence ID" value="QDT06600.1"/>
    <property type="molecule type" value="Genomic_DNA"/>
</dbReference>
<dbReference type="AlphaFoldDB" id="A0A517NHJ2"/>
<dbReference type="KEGG" id="rlc:K227x_50110"/>
<dbReference type="Pfam" id="PF10825">
    <property type="entry name" value="DUF2752"/>
    <property type="match status" value="1"/>
</dbReference>
<feature type="transmembrane region" description="Helical" evidence="1">
    <location>
        <begin position="127"/>
        <end position="148"/>
    </location>
</feature>